<dbReference type="PANTHER" id="PTHR19143:SF327">
    <property type="entry name" value="FI21813P1-RELATED"/>
    <property type="match status" value="1"/>
</dbReference>
<feature type="chain" id="PRO_5012736840" evidence="2">
    <location>
        <begin position="22"/>
        <end position="342"/>
    </location>
</feature>
<organism evidence="4 5">
    <name type="scientific">Folsomia candida</name>
    <name type="common">Springtail</name>
    <dbReference type="NCBI Taxonomy" id="158441"/>
    <lineage>
        <taxon>Eukaryota</taxon>
        <taxon>Metazoa</taxon>
        <taxon>Ecdysozoa</taxon>
        <taxon>Arthropoda</taxon>
        <taxon>Hexapoda</taxon>
        <taxon>Collembola</taxon>
        <taxon>Entomobryomorpha</taxon>
        <taxon>Isotomoidea</taxon>
        <taxon>Isotomidae</taxon>
        <taxon>Proisotominae</taxon>
        <taxon>Folsomia</taxon>
    </lineage>
</organism>
<dbReference type="Gene3D" id="3.90.215.10">
    <property type="entry name" value="Gamma Fibrinogen, chain A, domain 1"/>
    <property type="match status" value="1"/>
</dbReference>
<feature type="domain" description="Fibrinogen C-terminal" evidence="3">
    <location>
        <begin position="102"/>
        <end position="339"/>
    </location>
</feature>
<keyword evidence="2" id="KW-0732">Signal</keyword>
<dbReference type="InterPro" id="IPR014716">
    <property type="entry name" value="Fibrinogen_a/b/g_C_1"/>
</dbReference>
<evidence type="ECO:0000313" key="5">
    <source>
        <dbReference type="Proteomes" id="UP000198287"/>
    </source>
</evidence>
<reference evidence="4 5" key="1">
    <citation type="submission" date="2015-12" db="EMBL/GenBank/DDBJ databases">
        <title>The genome of Folsomia candida.</title>
        <authorList>
            <person name="Faddeeva A."/>
            <person name="Derks M.F."/>
            <person name="Anvar Y."/>
            <person name="Smit S."/>
            <person name="Van Straalen N."/>
            <person name="Roelofs D."/>
        </authorList>
    </citation>
    <scope>NUCLEOTIDE SEQUENCE [LARGE SCALE GENOMIC DNA]</scope>
    <source>
        <strain evidence="4 5">VU population</strain>
        <tissue evidence="4">Whole body</tissue>
    </source>
</reference>
<feature type="compositionally biased region" description="Low complexity" evidence="1">
    <location>
        <begin position="31"/>
        <end position="47"/>
    </location>
</feature>
<feature type="region of interest" description="Disordered" evidence="1">
    <location>
        <begin position="25"/>
        <end position="48"/>
    </location>
</feature>
<dbReference type="Proteomes" id="UP000198287">
    <property type="component" value="Unassembled WGS sequence"/>
</dbReference>
<protein>
    <submittedName>
        <fullName evidence="4">Angiopoietin-related protein 7</fullName>
    </submittedName>
</protein>
<gene>
    <name evidence="4" type="ORF">Fcan01_12248</name>
</gene>
<accession>A0A226E464</accession>
<dbReference type="GO" id="GO:0005615">
    <property type="term" value="C:extracellular space"/>
    <property type="evidence" value="ECO:0007669"/>
    <property type="project" value="TreeGrafter"/>
</dbReference>
<dbReference type="EMBL" id="LNIX01000006">
    <property type="protein sequence ID" value="OXA52512.1"/>
    <property type="molecule type" value="Genomic_DNA"/>
</dbReference>
<proteinExistence type="predicted"/>
<comment type="caution">
    <text evidence="4">The sequence shown here is derived from an EMBL/GenBank/DDBJ whole genome shotgun (WGS) entry which is preliminary data.</text>
</comment>
<dbReference type="AlphaFoldDB" id="A0A226E464"/>
<sequence length="342" mass="37173">MLGFTVKTVLLGLLTIQGTLASIGQVPKQPTRTGSSSSLGSTGSGTSPHILPVRYADVVRSGSAASLADEKTIENAVTVYNALVTVIRDVVLKAKLTPIGGTEGVSYIESCAEHKAKATKGADTKTGMYTIWPTGKVLDGPKQVWCDMDTAGGGWTVFQRRGYGTITRSSAEKFNKNWREYKVGFGNVLNDYWLGNDAIVAMGARCTNELYVTLTYFDDTVKSATYSNFTLGPESDNYRLHLTGFTTGQAGDIFEKKHDGLVFNTPDRDTADKCATETKSGWWFVNKASKGWCAYVNLNAELKDKATDVDGMTWRYSKLLSGYTAPAIKMAEMKIRPKCPPA</sequence>
<evidence type="ECO:0000256" key="2">
    <source>
        <dbReference type="SAM" id="SignalP"/>
    </source>
</evidence>
<evidence type="ECO:0000259" key="3">
    <source>
        <dbReference type="PROSITE" id="PS51406"/>
    </source>
</evidence>
<dbReference type="InterPro" id="IPR036056">
    <property type="entry name" value="Fibrinogen-like_C"/>
</dbReference>
<dbReference type="OMA" id="INCADYS"/>
<dbReference type="OrthoDB" id="7734170at2759"/>
<evidence type="ECO:0000256" key="1">
    <source>
        <dbReference type="SAM" id="MobiDB-lite"/>
    </source>
</evidence>
<dbReference type="InterPro" id="IPR002181">
    <property type="entry name" value="Fibrinogen_a/b/g_C_dom"/>
</dbReference>
<name>A0A226E464_FOLCA</name>
<dbReference type="InterPro" id="IPR050373">
    <property type="entry name" value="Fibrinogen_C-term_domain"/>
</dbReference>
<evidence type="ECO:0000313" key="4">
    <source>
        <dbReference type="EMBL" id="OXA52512.1"/>
    </source>
</evidence>
<dbReference type="Pfam" id="PF00147">
    <property type="entry name" value="Fibrinogen_C"/>
    <property type="match status" value="1"/>
</dbReference>
<dbReference type="PANTHER" id="PTHR19143">
    <property type="entry name" value="FIBRINOGEN/TENASCIN/ANGIOPOEITIN"/>
    <property type="match status" value="1"/>
</dbReference>
<keyword evidence="5" id="KW-1185">Reference proteome</keyword>
<feature type="signal peptide" evidence="2">
    <location>
        <begin position="1"/>
        <end position="21"/>
    </location>
</feature>
<dbReference type="NCBIfam" id="NF040941">
    <property type="entry name" value="GGGWT_bact"/>
    <property type="match status" value="1"/>
</dbReference>
<dbReference type="STRING" id="158441.A0A226E464"/>
<dbReference type="SMART" id="SM00186">
    <property type="entry name" value="FBG"/>
    <property type="match status" value="1"/>
</dbReference>
<dbReference type="SUPFAM" id="SSF56496">
    <property type="entry name" value="Fibrinogen C-terminal domain-like"/>
    <property type="match status" value="1"/>
</dbReference>
<dbReference type="PROSITE" id="PS51406">
    <property type="entry name" value="FIBRINOGEN_C_2"/>
    <property type="match status" value="1"/>
</dbReference>